<dbReference type="AlphaFoldDB" id="A0A7W7Z3F8"/>
<dbReference type="Pfam" id="PF02743">
    <property type="entry name" value="dCache_1"/>
    <property type="match status" value="1"/>
</dbReference>
<gene>
    <name evidence="18" type="ORF">HNR60_002015</name>
</gene>
<evidence type="ECO:0000313" key="19">
    <source>
        <dbReference type="Proteomes" id="UP000542353"/>
    </source>
</evidence>
<evidence type="ECO:0000256" key="9">
    <source>
        <dbReference type="ARBA" id="ARBA00022989"/>
    </source>
</evidence>
<keyword evidence="4" id="KW-1003">Cell membrane</keyword>
<keyword evidence="10" id="KW-0902">Two-component regulatory system</keyword>
<dbReference type="SMART" id="SM00073">
    <property type="entry name" value="HPT"/>
    <property type="match status" value="1"/>
</dbReference>
<dbReference type="CDD" id="cd00082">
    <property type="entry name" value="HisKA"/>
    <property type="match status" value="1"/>
</dbReference>
<comment type="subcellular location">
    <subcellularLocation>
        <location evidence="2">Cell membrane</location>
        <topology evidence="2">Multi-pass membrane protein</topology>
    </subcellularLocation>
</comment>
<comment type="catalytic activity">
    <reaction evidence="1">
        <text>ATP + protein L-histidine = ADP + protein N-phospho-L-histidine.</text>
        <dbReference type="EC" id="2.7.13.3"/>
    </reaction>
</comment>
<dbReference type="PROSITE" id="PS50109">
    <property type="entry name" value="HIS_KIN"/>
    <property type="match status" value="1"/>
</dbReference>
<proteinExistence type="predicted"/>
<dbReference type="GO" id="GO:0005524">
    <property type="term" value="F:ATP binding"/>
    <property type="evidence" value="ECO:0007669"/>
    <property type="project" value="UniProtKB-KW"/>
</dbReference>
<evidence type="ECO:0000256" key="3">
    <source>
        <dbReference type="ARBA" id="ARBA00012438"/>
    </source>
</evidence>
<feature type="domain" description="Response regulatory" evidence="16">
    <location>
        <begin position="587"/>
        <end position="704"/>
    </location>
</feature>
<dbReference type="GO" id="GO:0000155">
    <property type="term" value="F:phosphorelay sensor kinase activity"/>
    <property type="evidence" value="ECO:0007669"/>
    <property type="project" value="InterPro"/>
</dbReference>
<dbReference type="Proteomes" id="UP000542353">
    <property type="component" value="Unassembled WGS sequence"/>
</dbReference>
<dbReference type="Pfam" id="PF00072">
    <property type="entry name" value="Response_reg"/>
    <property type="match status" value="1"/>
</dbReference>
<dbReference type="GO" id="GO:0005886">
    <property type="term" value="C:plasma membrane"/>
    <property type="evidence" value="ECO:0007669"/>
    <property type="project" value="UniProtKB-SubCell"/>
</dbReference>
<protein>
    <recommendedName>
        <fullName evidence="3">histidine kinase</fullName>
        <ecNumber evidence="3">2.7.13.3</ecNumber>
    </recommendedName>
</protein>
<evidence type="ECO:0000313" key="18">
    <source>
        <dbReference type="EMBL" id="MBB5047261.1"/>
    </source>
</evidence>
<dbReference type="PROSITE" id="PS50894">
    <property type="entry name" value="HPT"/>
    <property type="match status" value="1"/>
</dbReference>
<evidence type="ECO:0000256" key="5">
    <source>
        <dbReference type="ARBA" id="ARBA00022553"/>
    </source>
</evidence>
<evidence type="ECO:0000259" key="15">
    <source>
        <dbReference type="PROSITE" id="PS50109"/>
    </source>
</evidence>
<dbReference type="Gene3D" id="1.20.120.160">
    <property type="entry name" value="HPT domain"/>
    <property type="match status" value="1"/>
</dbReference>
<dbReference type="SMART" id="SM00448">
    <property type="entry name" value="REC"/>
    <property type="match status" value="1"/>
</dbReference>
<dbReference type="SMART" id="SM00387">
    <property type="entry name" value="HATPase_c"/>
    <property type="match status" value="1"/>
</dbReference>
<dbReference type="SUPFAM" id="SSF47384">
    <property type="entry name" value="Homodimeric domain of signal transducing histidine kinase"/>
    <property type="match status" value="1"/>
</dbReference>
<evidence type="ECO:0000256" key="14">
    <source>
        <dbReference type="SAM" id="Phobius"/>
    </source>
</evidence>
<dbReference type="Pfam" id="PF00512">
    <property type="entry name" value="HisKA"/>
    <property type="match status" value="1"/>
</dbReference>
<dbReference type="InterPro" id="IPR036890">
    <property type="entry name" value="HATPase_C_sf"/>
</dbReference>
<comment type="caution">
    <text evidence="18">The sequence shown here is derived from an EMBL/GenBank/DDBJ whole genome shotgun (WGS) entry which is preliminary data.</text>
</comment>
<dbReference type="CDD" id="cd12915">
    <property type="entry name" value="PDC2_DGC_like"/>
    <property type="match status" value="1"/>
</dbReference>
<feature type="modified residue" description="Phosphohistidine" evidence="12">
    <location>
        <position position="790"/>
    </location>
</feature>
<evidence type="ECO:0000259" key="16">
    <source>
        <dbReference type="PROSITE" id="PS50110"/>
    </source>
</evidence>
<dbReference type="Gene3D" id="3.30.565.10">
    <property type="entry name" value="Histidine kinase-like ATPase, C-terminal domain"/>
    <property type="match status" value="1"/>
</dbReference>
<dbReference type="PRINTS" id="PR00344">
    <property type="entry name" value="BCTRLSENSOR"/>
</dbReference>
<accession>A0A7W7Z3F8</accession>
<dbReference type="PANTHER" id="PTHR45339:SF1">
    <property type="entry name" value="HYBRID SIGNAL TRANSDUCTION HISTIDINE KINASE J"/>
    <property type="match status" value="1"/>
</dbReference>
<reference evidence="18 19" key="1">
    <citation type="submission" date="2020-08" db="EMBL/GenBank/DDBJ databases">
        <title>Genomic Encyclopedia of Type Strains, Phase IV (KMG-IV): sequencing the most valuable type-strain genomes for metagenomic binning, comparative biology and taxonomic classification.</title>
        <authorList>
            <person name="Goeker M."/>
        </authorList>
    </citation>
    <scope>NUCLEOTIDE SEQUENCE [LARGE SCALE GENOMIC DNA]</scope>
    <source>
        <strain evidence="18 19">DSM 12706</strain>
    </source>
</reference>
<dbReference type="InterPro" id="IPR005467">
    <property type="entry name" value="His_kinase_dom"/>
</dbReference>
<sequence length="852" mass="92546">MKPSFKRSLGALLLTSCSLIAAIVGTNLYVLNNLRESTLRTAEVNLARYSLTLAEEADRSFKSLDLVLSSVGDYLARRGVTGSASYQRTMADQDTHLMLREKITGLPQVDAVAMINERGKLLNFSRYWPIPDLDISDRDYFAALKADADLESFISAPVRNRGNGTWNIYIARRLNEPNGEFMGLLLGALSLSYFESFFGATSPGAGTSVSLMRDDGLLLAHYPTSDHIGKASSGAAQRALAAGGRLRDASDKDHEMRLRSARRLPNYPVLISVSQTEASALQSWREIAVLLLVMTSITAVVLLIVTIVIARWWIRKEQLIVDAQSANAAKSAFVAMMSHEIRTPMNAVLGLATSLLDSRLDPEQRRSVVGIHDAGDALLDLLNDILDFSKLEAGRLSLETIAFSPETLVETALSIVRPRAAARGLQIRNEIDPQLPFALQGDAGRIRQVLLNLMSNAVKFTPAGEVVVTTKCRWADEKSASLEWTVSDTGIGIAEQDIGSLFTDFAQADSSISRRFGGSGLGRAICKRLVKQMDGEIRVSSTLGKGTTFWFCLTLPLASELPAPDTDDPVVYSEFRERIEALGRPLRILIVDDNPTNRLVAAKMLQDFATQTNTASDGNEAVTAAARFSYDVILMDVRMPEMDGLEATRAIRGCDGEMHNVPIIAFTANAFAEDAIACREAGMNDFVSKPVRKKALVEAILRVLPRQAAADGGAIARLEAAPTSQLEPGEAAATRLRVAREVFETMVEEIGREATMEIVAVFLNDTEERLTMLRQWPVAAHRREIEREAHSLKSAAATFGLHDLAGLARELESTAATIGAADYAVLVERLAGAFGAACNAEAPDDGYVTVAV</sequence>
<dbReference type="Gene3D" id="3.40.50.2300">
    <property type="match status" value="1"/>
</dbReference>
<dbReference type="SMART" id="SM00388">
    <property type="entry name" value="HisKA"/>
    <property type="match status" value="1"/>
</dbReference>
<dbReference type="InterPro" id="IPR036097">
    <property type="entry name" value="HisK_dim/P_sf"/>
</dbReference>
<dbReference type="RefSeq" id="WP_184256925.1">
    <property type="nucleotide sequence ID" value="NZ_JACHIH010000010.1"/>
</dbReference>
<dbReference type="InterPro" id="IPR003661">
    <property type="entry name" value="HisK_dim/P_dom"/>
</dbReference>
<feature type="domain" description="Histidine kinase" evidence="15">
    <location>
        <begin position="336"/>
        <end position="557"/>
    </location>
</feature>
<dbReference type="InterPro" id="IPR004358">
    <property type="entry name" value="Sig_transdc_His_kin-like_C"/>
</dbReference>
<evidence type="ECO:0000259" key="17">
    <source>
        <dbReference type="PROSITE" id="PS50894"/>
    </source>
</evidence>
<evidence type="ECO:0000256" key="6">
    <source>
        <dbReference type="ARBA" id="ARBA00022692"/>
    </source>
</evidence>
<evidence type="ECO:0000256" key="7">
    <source>
        <dbReference type="ARBA" id="ARBA00022741"/>
    </source>
</evidence>
<keyword evidence="6 14" id="KW-0812">Transmembrane</keyword>
<evidence type="ECO:0000256" key="12">
    <source>
        <dbReference type="PROSITE-ProRule" id="PRU00110"/>
    </source>
</evidence>
<feature type="modified residue" description="4-aspartylphosphate" evidence="13">
    <location>
        <position position="636"/>
    </location>
</feature>
<evidence type="ECO:0000256" key="10">
    <source>
        <dbReference type="ARBA" id="ARBA00023012"/>
    </source>
</evidence>
<dbReference type="InterPro" id="IPR008207">
    <property type="entry name" value="Sig_transdc_His_kin_Hpt_dom"/>
</dbReference>
<evidence type="ECO:0000256" key="11">
    <source>
        <dbReference type="ARBA" id="ARBA00023136"/>
    </source>
</evidence>
<dbReference type="InterPro" id="IPR033479">
    <property type="entry name" value="dCache_1"/>
</dbReference>
<dbReference type="Pfam" id="PF01627">
    <property type="entry name" value="Hpt"/>
    <property type="match status" value="1"/>
</dbReference>
<dbReference type="InterPro" id="IPR001789">
    <property type="entry name" value="Sig_transdc_resp-reg_receiver"/>
</dbReference>
<dbReference type="PANTHER" id="PTHR45339">
    <property type="entry name" value="HYBRID SIGNAL TRANSDUCTION HISTIDINE KINASE J"/>
    <property type="match status" value="1"/>
</dbReference>
<dbReference type="FunFam" id="3.30.565.10:FF:000010">
    <property type="entry name" value="Sensor histidine kinase RcsC"/>
    <property type="match status" value="1"/>
</dbReference>
<evidence type="ECO:0000256" key="8">
    <source>
        <dbReference type="ARBA" id="ARBA00022840"/>
    </source>
</evidence>
<dbReference type="InterPro" id="IPR036641">
    <property type="entry name" value="HPT_dom_sf"/>
</dbReference>
<dbReference type="SUPFAM" id="SSF52172">
    <property type="entry name" value="CheY-like"/>
    <property type="match status" value="1"/>
</dbReference>
<dbReference type="Gene3D" id="1.10.287.130">
    <property type="match status" value="1"/>
</dbReference>
<dbReference type="CDD" id="cd12914">
    <property type="entry name" value="PDC1_DGC_like"/>
    <property type="match status" value="1"/>
</dbReference>
<keyword evidence="19" id="KW-1185">Reference proteome</keyword>
<evidence type="ECO:0000256" key="2">
    <source>
        <dbReference type="ARBA" id="ARBA00004651"/>
    </source>
</evidence>
<evidence type="ECO:0000256" key="1">
    <source>
        <dbReference type="ARBA" id="ARBA00000085"/>
    </source>
</evidence>
<dbReference type="InterPro" id="IPR011006">
    <property type="entry name" value="CheY-like_superfamily"/>
</dbReference>
<dbReference type="SUPFAM" id="SSF47226">
    <property type="entry name" value="Histidine-containing phosphotransfer domain, HPT domain"/>
    <property type="match status" value="1"/>
</dbReference>
<evidence type="ECO:0000256" key="4">
    <source>
        <dbReference type="ARBA" id="ARBA00022475"/>
    </source>
</evidence>
<dbReference type="SUPFAM" id="SSF55874">
    <property type="entry name" value="ATPase domain of HSP90 chaperone/DNA topoisomerase II/histidine kinase"/>
    <property type="match status" value="1"/>
</dbReference>
<keyword evidence="9 14" id="KW-1133">Transmembrane helix</keyword>
<dbReference type="EC" id="2.7.13.3" evidence="3"/>
<keyword evidence="5 13" id="KW-0597">Phosphoprotein</keyword>
<keyword evidence="11 14" id="KW-0472">Membrane</keyword>
<feature type="domain" description="HPt" evidence="17">
    <location>
        <begin position="751"/>
        <end position="847"/>
    </location>
</feature>
<dbReference type="Gene3D" id="3.30.450.20">
    <property type="entry name" value="PAS domain"/>
    <property type="match status" value="2"/>
</dbReference>
<dbReference type="PROSITE" id="PS50110">
    <property type="entry name" value="RESPONSE_REGULATORY"/>
    <property type="match status" value="1"/>
</dbReference>
<dbReference type="CDD" id="cd17546">
    <property type="entry name" value="REC_hyHK_CKI1_RcsC-like"/>
    <property type="match status" value="1"/>
</dbReference>
<dbReference type="EMBL" id="JACHIH010000010">
    <property type="protein sequence ID" value="MBB5047261.1"/>
    <property type="molecule type" value="Genomic_DNA"/>
</dbReference>
<dbReference type="CDD" id="cd00088">
    <property type="entry name" value="HPT"/>
    <property type="match status" value="1"/>
</dbReference>
<feature type="transmembrane region" description="Helical" evidence="14">
    <location>
        <begin position="287"/>
        <end position="310"/>
    </location>
</feature>
<evidence type="ECO:0000256" key="13">
    <source>
        <dbReference type="PROSITE-ProRule" id="PRU00169"/>
    </source>
</evidence>
<dbReference type="Pfam" id="PF02518">
    <property type="entry name" value="HATPase_c"/>
    <property type="match status" value="1"/>
</dbReference>
<dbReference type="InterPro" id="IPR003594">
    <property type="entry name" value="HATPase_dom"/>
</dbReference>
<organism evidence="18 19">
    <name type="scientific">Rhodopseudomonas rhenobacensis</name>
    <dbReference type="NCBI Taxonomy" id="87461"/>
    <lineage>
        <taxon>Bacteria</taxon>
        <taxon>Pseudomonadati</taxon>
        <taxon>Pseudomonadota</taxon>
        <taxon>Alphaproteobacteria</taxon>
        <taxon>Hyphomicrobiales</taxon>
        <taxon>Nitrobacteraceae</taxon>
        <taxon>Rhodopseudomonas</taxon>
    </lineage>
</organism>
<keyword evidence="7" id="KW-0547">Nucleotide-binding</keyword>
<dbReference type="CDD" id="cd16922">
    <property type="entry name" value="HATPase_EvgS-ArcB-TorS-like"/>
    <property type="match status" value="1"/>
</dbReference>
<keyword evidence="8" id="KW-0067">ATP-binding</keyword>
<name>A0A7W7Z3F8_9BRAD</name>